<dbReference type="InterPro" id="IPR015915">
    <property type="entry name" value="Kelch-typ_b-propeller"/>
</dbReference>
<dbReference type="Pfam" id="PF01344">
    <property type="entry name" value="Kelch_1"/>
    <property type="match status" value="1"/>
</dbReference>
<dbReference type="InterPro" id="IPR011043">
    <property type="entry name" value="Gal_Oxase/kelch_b-propeller"/>
</dbReference>
<accession>A0A8B6GL91</accession>
<sequence>LVTSSTNLTNFHQKKEIVSRTHLNKIYLVTSHKDNHIEKCRFLYVHGGSPALSHHACVTIDNRYLLLIGGWDGKVRTSKVFIFDTLECKWLYPSSEGFPSDAGLSSHTATLLNNGKVLVLGREGPLRMQPDDKKHGNAYMLTGSVESGKFIYSEYSRATESRSGHTTNFIGPRLYVLGGRNDELLEVHSGYRSGSPDNEKAAESFKRIIRRLKPMDKMPGGRRHHIALESSGAILIHGGETFDGRSKIGKPVGDMFIMTDKPSINFYKIGESKIGRSGHICCMAQQLKQPHINNYVNTTALCRHMTLKMASGGKLLMDWELVYPVGPNLAFHAGCTIGNNFYIHGGIEKKDGKIPTNRFYCLDSSMTWNEITSPTCPSLSHHAAVELGNRYLVLVGGWTGKTRTSNVYVYDTEKKFWSFPTVTGFPEGGGLSSHTATHMDNGVILVLGREGGLRTQRKHGSGFLLHGSPDNKQFTYSEYTQATSSRSGHTANVAASTLFIIGGRDNELLEYKSSFKSVVTDKGATEKFIEVAQKLKPLDKYPSGRKNHVTVTGQGALLIHGGETFDGKSKEPVGDMFILTAKPIKMYKVGTTDINRAGHVCGTVDGKIILHGGVGKGNLVYGDTHILTFHI</sequence>
<dbReference type="InterPro" id="IPR006652">
    <property type="entry name" value="Kelch_1"/>
</dbReference>
<dbReference type="PANTHER" id="PTHR47196:SF1">
    <property type="entry name" value="KELCH DOMAIN-CONTAINING PROTEIN 9"/>
    <property type="match status" value="1"/>
</dbReference>
<keyword evidence="1" id="KW-0880">Kelch repeat</keyword>
<evidence type="ECO:0000313" key="5">
    <source>
        <dbReference type="Proteomes" id="UP000596742"/>
    </source>
</evidence>
<evidence type="ECO:0000313" key="4">
    <source>
        <dbReference type="EMBL" id="VDI65964.1"/>
    </source>
</evidence>
<proteinExistence type="predicted"/>
<reference evidence="4" key="1">
    <citation type="submission" date="2018-11" db="EMBL/GenBank/DDBJ databases">
        <authorList>
            <person name="Alioto T."/>
            <person name="Alioto T."/>
        </authorList>
    </citation>
    <scope>NUCLEOTIDE SEQUENCE</scope>
</reference>
<comment type="caution">
    <text evidence="4">The sequence shown here is derived from an EMBL/GenBank/DDBJ whole genome shotgun (WGS) entry which is preliminary data.</text>
</comment>
<protein>
    <recommendedName>
        <fullName evidence="3">Attractin/MKLN-like beta-propeller domain-containing protein</fullName>
    </recommendedName>
</protein>
<dbReference type="AlphaFoldDB" id="A0A8B6GL91"/>
<keyword evidence="5" id="KW-1185">Reference proteome</keyword>
<evidence type="ECO:0000256" key="2">
    <source>
        <dbReference type="ARBA" id="ARBA00022737"/>
    </source>
</evidence>
<feature type="non-terminal residue" evidence="4">
    <location>
        <position position="631"/>
    </location>
</feature>
<dbReference type="Pfam" id="PF24981">
    <property type="entry name" value="Beta-prop_ATRN-LZTR1"/>
    <property type="match status" value="1"/>
</dbReference>
<organism evidence="4 5">
    <name type="scientific">Mytilus galloprovincialis</name>
    <name type="common">Mediterranean mussel</name>
    <dbReference type="NCBI Taxonomy" id="29158"/>
    <lineage>
        <taxon>Eukaryota</taxon>
        <taxon>Metazoa</taxon>
        <taxon>Spiralia</taxon>
        <taxon>Lophotrochozoa</taxon>
        <taxon>Mollusca</taxon>
        <taxon>Bivalvia</taxon>
        <taxon>Autobranchia</taxon>
        <taxon>Pteriomorphia</taxon>
        <taxon>Mytilida</taxon>
        <taxon>Mytiloidea</taxon>
        <taxon>Mytilidae</taxon>
        <taxon>Mytilinae</taxon>
        <taxon>Mytilus</taxon>
    </lineage>
</organism>
<dbReference type="GO" id="GO:0030332">
    <property type="term" value="F:cyclin binding"/>
    <property type="evidence" value="ECO:0007669"/>
    <property type="project" value="TreeGrafter"/>
</dbReference>
<gene>
    <name evidence="4" type="ORF">MGAL_10B032106</name>
</gene>
<dbReference type="InterPro" id="IPR056737">
    <property type="entry name" value="Beta-prop_ATRN-MKLN-like"/>
</dbReference>
<evidence type="ECO:0000256" key="1">
    <source>
        <dbReference type="ARBA" id="ARBA00022441"/>
    </source>
</evidence>
<dbReference type="OrthoDB" id="10251809at2759"/>
<dbReference type="EMBL" id="UYJE01008668">
    <property type="protein sequence ID" value="VDI65964.1"/>
    <property type="molecule type" value="Genomic_DNA"/>
</dbReference>
<name>A0A8B6GL91_MYTGA</name>
<dbReference type="SUPFAM" id="SSF117281">
    <property type="entry name" value="Kelch motif"/>
    <property type="match status" value="2"/>
</dbReference>
<dbReference type="Gene3D" id="2.120.10.80">
    <property type="entry name" value="Kelch-type beta propeller"/>
    <property type="match status" value="4"/>
</dbReference>
<dbReference type="Proteomes" id="UP000596742">
    <property type="component" value="Unassembled WGS sequence"/>
</dbReference>
<feature type="domain" description="Attractin/MKLN-like beta-propeller" evidence="3">
    <location>
        <begin position="331"/>
        <end position="568"/>
    </location>
</feature>
<dbReference type="InterPro" id="IPR042941">
    <property type="entry name" value="KLDC9"/>
</dbReference>
<evidence type="ECO:0000259" key="3">
    <source>
        <dbReference type="Pfam" id="PF24981"/>
    </source>
</evidence>
<keyword evidence="2" id="KW-0677">Repeat</keyword>
<dbReference type="PANTHER" id="PTHR47196">
    <property type="entry name" value="KELCH DOMAIN-CONTAINING PROTEIN 9"/>
    <property type="match status" value="1"/>
</dbReference>
<dbReference type="SUPFAM" id="SSF50965">
    <property type="entry name" value="Galactose oxidase, central domain"/>
    <property type="match status" value="1"/>
</dbReference>